<organism evidence="2 3">
    <name type="scientific">Lentinula lateritia</name>
    <dbReference type="NCBI Taxonomy" id="40482"/>
    <lineage>
        <taxon>Eukaryota</taxon>
        <taxon>Fungi</taxon>
        <taxon>Dikarya</taxon>
        <taxon>Basidiomycota</taxon>
        <taxon>Agaricomycotina</taxon>
        <taxon>Agaricomycetes</taxon>
        <taxon>Agaricomycetidae</taxon>
        <taxon>Agaricales</taxon>
        <taxon>Marasmiineae</taxon>
        <taxon>Omphalotaceae</taxon>
        <taxon>Lentinula</taxon>
    </lineage>
</organism>
<dbReference type="Proteomes" id="UP001150238">
    <property type="component" value="Unassembled WGS sequence"/>
</dbReference>
<reference evidence="2" key="1">
    <citation type="submission" date="2022-08" db="EMBL/GenBank/DDBJ databases">
        <authorList>
            <consortium name="DOE Joint Genome Institute"/>
            <person name="Min B."/>
            <person name="Riley R."/>
            <person name="Sierra-Patev S."/>
            <person name="Naranjo-Ortiz M."/>
            <person name="Looney B."/>
            <person name="Konkel Z."/>
            <person name="Slot J.C."/>
            <person name="Sakamoto Y."/>
            <person name="Steenwyk J.L."/>
            <person name="Rokas A."/>
            <person name="Carro J."/>
            <person name="Camarero S."/>
            <person name="Ferreira P."/>
            <person name="Molpeceres G."/>
            <person name="Ruiz-Duenas F.J."/>
            <person name="Serrano A."/>
            <person name="Henrissat B."/>
            <person name="Drula E."/>
            <person name="Hughes K.W."/>
            <person name="Mata J.L."/>
            <person name="Ishikawa N.K."/>
            <person name="Vargas-Isla R."/>
            <person name="Ushijima S."/>
            <person name="Smith C.A."/>
            <person name="Ahrendt S."/>
            <person name="Andreopoulos W."/>
            <person name="He G."/>
            <person name="Labutti K."/>
            <person name="Lipzen A."/>
            <person name="Ng V."/>
            <person name="Sandor L."/>
            <person name="Barry K."/>
            <person name="Martinez A.T."/>
            <person name="Xiao Y."/>
            <person name="Gibbons J.G."/>
            <person name="Terashima K."/>
            <person name="Hibbett D.S."/>
            <person name="Grigoriev I.V."/>
        </authorList>
    </citation>
    <scope>NUCLEOTIDE SEQUENCE</scope>
    <source>
        <strain evidence="2">Sp2 HRB7682 ss15</strain>
    </source>
</reference>
<proteinExistence type="predicted"/>
<feature type="compositionally biased region" description="Basic and acidic residues" evidence="1">
    <location>
        <begin position="7"/>
        <end position="18"/>
    </location>
</feature>
<evidence type="ECO:0000313" key="3">
    <source>
        <dbReference type="Proteomes" id="UP001150238"/>
    </source>
</evidence>
<reference evidence="2" key="2">
    <citation type="journal article" date="2023" name="Proc. Natl. Acad. Sci. U.S.A.">
        <title>A global phylogenomic analysis of the shiitake genus Lentinula.</title>
        <authorList>
            <person name="Sierra-Patev S."/>
            <person name="Min B."/>
            <person name="Naranjo-Ortiz M."/>
            <person name="Looney B."/>
            <person name="Konkel Z."/>
            <person name="Slot J.C."/>
            <person name="Sakamoto Y."/>
            <person name="Steenwyk J.L."/>
            <person name="Rokas A."/>
            <person name="Carro J."/>
            <person name="Camarero S."/>
            <person name="Ferreira P."/>
            <person name="Molpeceres G."/>
            <person name="Ruiz-Duenas F.J."/>
            <person name="Serrano A."/>
            <person name="Henrissat B."/>
            <person name="Drula E."/>
            <person name="Hughes K.W."/>
            <person name="Mata J.L."/>
            <person name="Ishikawa N.K."/>
            <person name="Vargas-Isla R."/>
            <person name="Ushijima S."/>
            <person name="Smith C.A."/>
            <person name="Donoghue J."/>
            <person name="Ahrendt S."/>
            <person name="Andreopoulos W."/>
            <person name="He G."/>
            <person name="LaButti K."/>
            <person name="Lipzen A."/>
            <person name="Ng V."/>
            <person name="Riley R."/>
            <person name="Sandor L."/>
            <person name="Barry K."/>
            <person name="Martinez A.T."/>
            <person name="Xiao Y."/>
            <person name="Gibbons J.G."/>
            <person name="Terashima K."/>
            <person name="Grigoriev I.V."/>
            <person name="Hibbett D."/>
        </authorList>
    </citation>
    <scope>NUCLEOTIDE SEQUENCE</scope>
    <source>
        <strain evidence="2">Sp2 HRB7682 ss15</strain>
    </source>
</reference>
<dbReference type="Pfam" id="PF20414">
    <property type="entry name" value="DUF6698"/>
    <property type="match status" value="1"/>
</dbReference>
<feature type="region of interest" description="Disordered" evidence="1">
    <location>
        <begin position="451"/>
        <end position="475"/>
    </location>
</feature>
<evidence type="ECO:0000256" key="1">
    <source>
        <dbReference type="SAM" id="MobiDB-lite"/>
    </source>
</evidence>
<name>A0A9W9DZK7_9AGAR</name>
<accession>A0A9W9DZK7</accession>
<feature type="region of interest" description="Disordered" evidence="1">
    <location>
        <begin position="319"/>
        <end position="344"/>
    </location>
</feature>
<feature type="compositionally biased region" description="Basic residues" evidence="1">
    <location>
        <begin position="42"/>
        <end position="56"/>
    </location>
</feature>
<dbReference type="EMBL" id="JANVFS010000004">
    <property type="protein sequence ID" value="KAJ4492786.1"/>
    <property type="molecule type" value="Genomic_DNA"/>
</dbReference>
<evidence type="ECO:0000313" key="2">
    <source>
        <dbReference type="EMBL" id="KAJ4492786.1"/>
    </source>
</evidence>
<sequence>MSSSETESSHHSDHDRSTRSGHIQPSDHNSHSRSSSHSRSGSSRKHHHQSRSKSRVAHVDSSAKNLAQENQKLKRKIDALQLENASNSKKSRRQGAEKSIENQGRALGRIATLYTPIASLVRTFFADETDAEEEEDPVDLDEKELEEYFVRQMEKRKTQCDIRAYHIVAGTVPGFQKAVDLAGTDVGAILSLCKQLQTGSISARSDDVHTLMIELANWLNFRPIPFRADPLLLNHSRELRGFKHDLTGKLLCPIEHDWSDPVVRSKIRNKEIKTNTSFFIRAFYRDEEGNPNDVEDGFLHGTLLIQTWRQIFRASGSISDDEISSSPKVSNTPAPVPQSNKARTSTKQSLAELYGLKKVTPQTIAYCCVLLRFSLSNAKKWGQDRSFNYEGLYNEIIDYFEAADPEDEEVQKHLAELLQWWNEQAFAEEDASGSLKPSFHFQSTLEEQRSAKASITAAAPTASNDANAPTASAPP</sequence>
<dbReference type="InterPro" id="IPR046521">
    <property type="entry name" value="DUF6698"/>
</dbReference>
<feature type="region of interest" description="Disordered" evidence="1">
    <location>
        <begin position="1"/>
        <end position="101"/>
    </location>
</feature>
<dbReference type="AlphaFoldDB" id="A0A9W9DZK7"/>
<gene>
    <name evidence="2" type="ORF">C8J55DRAFT_555770</name>
</gene>
<feature type="compositionally biased region" description="Low complexity" evidence="1">
    <location>
        <begin position="32"/>
        <end position="41"/>
    </location>
</feature>
<comment type="caution">
    <text evidence="2">The sequence shown here is derived from an EMBL/GenBank/DDBJ whole genome shotgun (WGS) entry which is preliminary data.</text>
</comment>
<protein>
    <submittedName>
        <fullName evidence="2">Uncharacterized protein</fullName>
    </submittedName>
</protein>
<feature type="compositionally biased region" description="Polar residues" evidence="1">
    <location>
        <begin position="327"/>
        <end position="344"/>
    </location>
</feature>